<evidence type="ECO:0000313" key="2">
    <source>
        <dbReference type="EMBL" id="KAG8541467.1"/>
    </source>
</evidence>
<dbReference type="Proteomes" id="UP000824782">
    <property type="component" value="Unassembled WGS sequence"/>
</dbReference>
<proteinExistence type="predicted"/>
<sequence length="204" mass="24249">RKHQEQMKKEMETILSRLKQSEETNRHLRERAGSIRRSLHDLEITKEGYDNLSGLPEDQLSIPEYVSMRFYEVVQPLKNKINDLHVKNEKQCEEINGYKHQLKSLIESYEEERRCRSELDTRCQRLTLQLSDTKQLIHQGDFRIENYDKVKSERDTLERELLELKRNFEILDATYKTQSKDRSDLAQEVSAKLPHLRIAGHSTP</sequence>
<accession>A0AAV6YVW9</accession>
<keyword evidence="1" id="KW-0175">Coiled coil</keyword>
<dbReference type="EMBL" id="WNYA01007486">
    <property type="protein sequence ID" value="KAG8541467.1"/>
    <property type="molecule type" value="Genomic_DNA"/>
</dbReference>
<evidence type="ECO:0000256" key="1">
    <source>
        <dbReference type="SAM" id="Coils"/>
    </source>
</evidence>
<keyword evidence="3" id="KW-1185">Reference proteome</keyword>
<feature type="coiled-coil region" evidence="1">
    <location>
        <begin position="147"/>
        <end position="174"/>
    </location>
</feature>
<protein>
    <submittedName>
        <fullName evidence="2">Uncharacterized protein</fullName>
    </submittedName>
</protein>
<feature type="coiled-coil region" evidence="1">
    <location>
        <begin position="4"/>
        <end position="31"/>
    </location>
</feature>
<dbReference type="GO" id="GO:0060271">
    <property type="term" value="P:cilium assembly"/>
    <property type="evidence" value="ECO:0007669"/>
    <property type="project" value="TreeGrafter"/>
</dbReference>
<dbReference type="PANTHER" id="PTHR18950:SF0">
    <property type="entry name" value="PROGESTERONE IMMUNOMODULATORY BINDING FACTOR 1"/>
    <property type="match status" value="1"/>
</dbReference>
<organism evidence="2 3">
    <name type="scientific">Engystomops pustulosus</name>
    <name type="common">Tungara frog</name>
    <name type="synonym">Physalaemus pustulosus</name>
    <dbReference type="NCBI Taxonomy" id="76066"/>
    <lineage>
        <taxon>Eukaryota</taxon>
        <taxon>Metazoa</taxon>
        <taxon>Chordata</taxon>
        <taxon>Craniata</taxon>
        <taxon>Vertebrata</taxon>
        <taxon>Euteleostomi</taxon>
        <taxon>Amphibia</taxon>
        <taxon>Batrachia</taxon>
        <taxon>Anura</taxon>
        <taxon>Neobatrachia</taxon>
        <taxon>Hyloidea</taxon>
        <taxon>Leptodactylidae</taxon>
        <taxon>Leiuperinae</taxon>
        <taxon>Engystomops</taxon>
    </lineage>
</organism>
<dbReference type="GO" id="GO:0005815">
    <property type="term" value="C:microtubule organizing center"/>
    <property type="evidence" value="ECO:0007669"/>
    <property type="project" value="TreeGrafter"/>
</dbReference>
<reference evidence="2" key="1">
    <citation type="thesis" date="2020" institute="ProQuest LLC" country="789 East Eisenhower Parkway, Ann Arbor, MI, USA">
        <title>Comparative Genomics and Chromosome Evolution.</title>
        <authorList>
            <person name="Mudd A.B."/>
        </authorList>
    </citation>
    <scope>NUCLEOTIDE SEQUENCE</scope>
    <source>
        <strain evidence="2">237g6f4</strain>
        <tissue evidence="2">Blood</tissue>
    </source>
</reference>
<comment type="caution">
    <text evidence="2">The sequence shown here is derived from an EMBL/GenBank/DDBJ whole genome shotgun (WGS) entry which is preliminary data.</text>
</comment>
<dbReference type="PANTHER" id="PTHR18950">
    <property type="entry name" value="PROGESTERONE-INDUCED BLOCKING FACTOR 1"/>
    <property type="match status" value="1"/>
</dbReference>
<name>A0AAV6YVW9_ENGPU</name>
<dbReference type="AlphaFoldDB" id="A0AAV6YVW9"/>
<feature type="non-terminal residue" evidence="2">
    <location>
        <position position="1"/>
    </location>
</feature>
<dbReference type="InterPro" id="IPR026205">
    <property type="entry name" value="PIBF1"/>
</dbReference>
<gene>
    <name evidence="2" type="ORF">GDO81_028978</name>
</gene>
<evidence type="ECO:0000313" key="3">
    <source>
        <dbReference type="Proteomes" id="UP000824782"/>
    </source>
</evidence>